<evidence type="ECO:0000313" key="3">
    <source>
        <dbReference type="EMBL" id="EEE52054.1"/>
    </source>
</evidence>
<gene>
    <name evidence="3" type="ORF">OsJ_33799</name>
</gene>
<proteinExistence type="predicted"/>
<evidence type="ECO:0008006" key="4">
    <source>
        <dbReference type="Google" id="ProtNLM"/>
    </source>
</evidence>
<feature type="coiled-coil region" evidence="1">
    <location>
        <begin position="159"/>
        <end position="186"/>
    </location>
</feature>
<feature type="compositionally biased region" description="Polar residues" evidence="2">
    <location>
        <begin position="13"/>
        <end position="22"/>
    </location>
</feature>
<reference evidence="3" key="1">
    <citation type="journal article" date="2005" name="PLoS Biol.">
        <title>The genomes of Oryza sativa: a history of duplications.</title>
        <authorList>
            <person name="Yu J."/>
            <person name="Wang J."/>
            <person name="Lin W."/>
            <person name="Li S."/>
            <person name="Li H."/>
            <person name="Zhou J."/>
            <person name="Ni P."/>
            <person name="Dong W."/>
            <person name="Hu S."/>
            <person name="Zeng C."/>
            <person name="Zhang J."/>
            <person name="Zhang Y."/>
            <person name="Li R."/>
            <person name="Xu Z."/>
            <person name="Li S."/>
            <person name="Li X."/>
            <person name="Zheng H."/>
            <person name="Cong L."/>
            <person name="Lin L."/>
            <person name="Yin J."/>
            <person name="Geng J."/>
            <person name="Li G."/>
            <person name="Shi J."/>
            <person name="Liu J."/>
            <person name="Lv H."/>
            <person name="Li J."/>
            <person name="Wang J."/>
            <person name="Deng Y."/>
            <person name="Ran L."/>
            <person name="Shi X."/>
            <person name="Wang X."/>
            <person name="Wu Q."/>
            <person name="Li C."/>
            <person name="Ren X."/>
            <person name="Wang J."/>
            <person name="Wang X."/>
            <person name="Li D."/>
            <person name="Liu D."/>
            <person name="Zhang X."/>
            <person name="Ji Z."/>
            <person name="Zhao W."/>
            <person name="Sun Y."/>
            <person name="Zhang Z."/>
            <person name="Bao J."/>
            <person name="Han Y."/>
            <person name="Dong L."/>
            <person name="Ji J."/>
            <person name="Chen P."/>
            <person name="Wu S."/>
            <person name="Liu J."/>
            <person name="Xiao Y."/>
            <person name="Bu D."/>
            <person name="Tan J."/>
            <person name="Yang L."/>
            <person name="Ye C."/>
            <person name="Zhang J."/>
            <person name="Xu J."/>
            <person name="Zhou Y."/>
            <person name="Yu Y."/>
            <person name="Zhang B."/>
            <person name="Zhuang S."/>
            <person name="Wei H."/>
            <person name="Liu B."/>
            <person name="Lei M."/>
            <person name="Yu H."/>
            <person name="Li Y."/>
            <person name="Xu H."/>
            <person name="Wei S."/>
            <person name="He X."/>
            <person name="Fang L."/>
            <person name="Zhang Z."/>
            <person name="Zhang Y."/>
            <person name="Huang X."/>
            <person name="Su Z."/>
            <person name="Tong W."/>
            <person name="Li J."/>
            <person name="Tong Z."/>
            <person name="Li S."/>
            <person name="Ye J."/>
            <person name="Wang L."/>
            <person name="Fang L."/>
            <person name="Lei T."/>
            <person name="Chen C."/>
            <person name="Chen H."/>
            <person name="Xu Z."/>
            <person name="Li H."/>
            <person name="Huang H."/>
            <person name="Zhang F."/>
            <person name="Xu H."/>
            <person name="Li N."/>
            <person name="Zhao C."/>
            <person name="Li S."/>
            <person name="Dong L."/>
            <person name="Huang Y."/>
            <person name="Li L."/>
            <person name="Xi Y."/>
            <person name="Qi Q."/>
            <person name="Li W."/>
            <person name="Zhang B."/>
            <person name="Hu W."/>
            <person name="Zhang Y."/>
            <person name="Tian X."/>
            <person name="Jiao Y."/>
            <person name="Liang X."/>
            <person name="Jin J."/>
            <person name="Gao L."/>
            <person name="Zheng W."/>
            <person name="Hao B."/>
            <person name="Liu S."/>
            <person name="Wang W."/>
            <person name="Yuan L."/>
            <person name="Cao M."/>
            <person name="McDermott J."/>
            <person name="Samudrala R."/>
            <person name="Wang J."/>
            <person name="Wong G.K."/>
            <person name="Yang H."/>
        </authorList>
    </citation>
    <scope>NUCLEOTIDE SEQUENCE [LARGE SCALE GENOMIC DNA]</scope>
</reference>
<reference evidence="3" key="2">
    <citation type="submission" date="2008-12" db="EMBL/GenBank/DDBJ databases">
        <title>Improved gene annotation of the rice (Oryza sativa) genomes.</title>
        <authorList>
            <person name="Wang J."/>
            <person name="Li R."/>
            <person name="Fan W."/>
            <person name="Huang Q."/>
            <person name="Zhang J."/>
            <person name="Zhou Y."/>
            <person name="Hu Y."/>
            <person name="Zi S."/>
            <person name="Li J."/>
            <person name="Ni P."/>
            <person name="Zheng H."/>
            <person name="Zhang Y."/>
            <person name="Zhao M."/>
            <person name="Hao Q."/>
            <person name="McDermott J."/>
            <person name="Samudrala R."/>
            <person name="Kristiansen K."/>
            <person name="Wong G.K.-S."/>
        </authorList>
    </citation>
    <scope>NUCLEOTIDE SEQUENCE</scope>
</reference>
<accession>B9GAJ8</accession>
<evidence type="ECO:0000256" key="1">
    <source>
        <dbReference type="SAM" id="Coils"/>
    </source>
</evidence>
<feature type="compositionally biased region" description="Basic residues" evidence="2">
    <location>
        <begin position="222"/>
        <end position="242"/>
    </location>
</feature>
<sequence>MDDPAVQPAIGGRTSSHPVLRSTLTPESDGIVEISMLEPCSADAIALPLSSIPTIEPMEDASMGSAEPMEDASIGSATTIAPTEVYCASMLSESLISMRFSSFRIFNINEVFILPTQYVLNRWTKYAKRGFYFEKKQISDNETLRTHAARISRKATSVAQYQKELLDDMEKAIDKLDLEADNSLSKIHTKTYEVSESSNGCVGDILKGKVSIRVPQVIKGPKNKRSKTVLLKKKGKKGNAAKKKGEDPKKSTDNGEMIQDPDELIGSFDANIDDNMHEDFSTMVAPPIHGEYTSLLFGLDQDAMAARKLHFD</sequence>
<feature type="region of interest" description="Disordered" evidence="2">
    <location>
        <begin position="222"/>
        <end position="261"/>
    </location>
</feature>
<dbReference type="AlphaFoldDB" id="B9GAJ8"/>
<name>B9GAJ8_ORYSJ</name>
<organism evidence="3">
    <name type="scientific">Oryza sativa subsp. japonica</name>
    <name type="common">Rice</name>
    <dbReference type="NCBI Taxonomy" id="39947"/>
    <lineage>
        <taxon>Eukaryota</taxon>
        <taxon>Viridiplantae</taxon>
        <taxon>Streptophyta</taxon>
        <taxon>Embryophyta</taxon>
        <taxon>Tracheophyta</taxon>
        <taxon>Spermatophyta</taxon>
        <taxon>Magnoliopsida</taxon>
        <taxon>Liliopsida</taxon>
        <taxon>Poales</taxon>
        <taxon>Poaceae</taxon>
        <taxon>BOP clade</taxon>
        <taxon>Oryzoideae</taxon>
        <taxon>Oryzeae</taxon>
        <taxon>Oryzinae</taxon>
        <taxon>Oryza</taxon>
        <taxon>Oryza sativa</taxon>
    </lineage>
</organism>
<feature type="region of interest" description="Disordered" evidence="2">
    <location>
        <begin position="1"/>
        <end position="22"/>
    </location>
</feature>
<evidence type="ECO:0000256" key="2">
    <source>
        <dbReference type="SAM" id="MobiDB-lite"/>
    </source>
</evidence>
<dbReference type="Proteomes" id="UP000007752">
    <property type="component" value="Chromosome 11"/>
</dbReference>
<feature type="compositionally biased region" description="Basic and acidic residues" evidence="2">
    <location>
        <begin position="243"/>
        <end position="253"/>
    </location>
</feature>
<keyword evidence="1" id="KW-0175">Coiled coil</keyword>
<dbReference type="EMBL" id="CM000148">
    <property type="protein sequence ID" value="EEE52054.1"/>
    <property type="molecule type" value="Genomic_DNA"/>
</dbReference>
<protein>
    <recommendedName>
        <fullName evidence="4">Protein FAR1-RELATED SEQUENCE</fullName>
    </recommendedName>
</protein>